<dbReference type="GeneID" id="80518697"/>
<dbReference type="GO" id="GO:0003677">
    <property type="term" value="F:DNA binding"/>
    <property type="evidence" value="ECO:0007669"/>
    <property type="project" value="InterPro"/>
</dbReference>
<evidence type="ECO:0000256" key="1">
    <source>
        <dbReference type="ARBA" id="ARBA00006116"/>
    </source>
</evidence>
<name>A0A6N1NKY8_9VIRU</name>
<dbReference type="GO" id="GO:0005524">
    <property type="term" value="F:ATP binding"/>
    <property type="evidence" value="ECO:0007669"/>
    <property type="project" value="InterPro"/>
</dbReference>
<evidence type="ECO:0000259" key="3">
    <source>
        <dbReference type="Pfam" id="PF08519"/>
    </source>
</evidence>
<dbReference type="Gene3D" id="1.10.8.60">
    <property type="match status" value="1"/>
</dbReference>
<dbReference type="InterPro" id="IPR027417">
    <property type="entry name" value="P-loop_NTPase"/>
</dbReference>
<dbReference type="Gene3D" id="1.20.272.10">
    <property type="match status" value="1"/>
</dbReference>
<dbReference type="InterPro" id="IPR013725">
    <property type="entry name" value="DNA_replication_fac_RFC1_C"/>
</dbReference>
<dbReference type="GO" id="GO:0006260">
    <property type="term" value="P:DNA replication"/>
    <property type="evidence" value="ECO:0007669"/>
    <property type="project" value="UniProtKB-KW"/>
</dbReference>
<keyword evidence="2" id="KW-0235">DNA replication</keyword>
<dbReference type="Gene3D" id="3.40.50.300">
    <property type="entry name" value="P-loop containing nucleotide triphosphate hydrolases"/>
    <property type="match status" value="1"/>
</dbReference>
<dbReference type="EMBL" id="KY523104">
    <property type="protein sequence ID" value="QKU35274.1"/>
    <property type="molecule type" value="Genomic_DNA"/>
</dbReference>
<dbReference type="KEGG" id="vg:80518697"/>
<dbReference type="PANTHER" id="PTHR23389:SF6">
    <property type="entry name" value="REPLICATION FACTOR C SUBUNIT 1"/>
    <property type="match status" value="1"/>
</dbReference>
<dbReference type="SUPFAM" id="SSF52540">
    <property type="entry name" value="P-loop containing nucleoside triphosphate hydrolases"/>
    <property type="match status" value="1"/>
</dbReference>
<dbReference type="Pfam" id="PF08519">
    <property type="entry name" value="RFC1"/>
    <property type="match status" value="1"/>
</dbReference>
<evidence type="ECO:0000256" key="2">
    <source>
        <dbReference type="ARBA" id="ARBA00022705"/>
    </source>
</evidence>
<dbReference type="InterPro" id="IPR008921">
    <property type="entry name" value="DNA_pol3_clamp-load_cplx_C"/>
</dbReference>
<reference evidence="4" key="2">
    <citation type="journal article" date="2018" name="Nat. Commun.">
        <title>Tailed giant Tupanvirus possesses the most complete translational apparatus of the known virosphere.</title>
        <authorList>
            <person name="Abrahao J."/>
            <person name="Silva L."/>
            <person name="Silva L.S."/>
            <person name="Khalil J.Y.B."/>
            <person name="Rodrigues R."/>
            <person name="Arantes T."/>
            <person name="Assis F."/>
            <person name="Boratto P."/>
            <person name="Andrade M."/>
            <person name="Kroon E.G."/>
            <person name="Ribeiro B."/>
            <person name="Bergier I."/>
            <person name="Seligmann H."/>
            <person name="Ghigo E."/>
            <person name="Colson P."/>
            <person name="Levasseur A."/>
            <person name="Kroemer G."/>
            <person name="Raoult D."/>
            <person name="La Scola B."/>
        </authorList>
    </citation>
    <scope>NUCLEOTIDE SEQUENCE [LARGE SCALE GENOMIC DNA]</scope>
    <source>
        <strain evidence="4">Soda lake</strain>
    </source>
</reference>
<proteinExistence type="inferred from homology"/>
<evidence type="ECO:0000313" key="4">
    <source>
        <dbReference type="EMBL" id="QKU35274.1"/>
    </source>
</evidence>
<dbReference type="SUPFAM" id="SSF48019">
    <property type="entry name" value="post-AAA+ oligomerization domain-like"/>
    <property type="match status" value="1"/>
</dbReference>
<dbReference type="RefSeq" id="YP_010781933.1">
    <property type="nucleotide sequence ID" value="NC_075039.1"/>
</dbReference>
<organism evidence="4">
    <name type="scientific">Tupanvirus soda lake</name>
    <dbReference type="NCBI Taxonomy" id="2126985"/>
    <lineage>
        <taxon>Viruses</taxon>
        <taxon>Varidnaviria</taxon>
        <taxon>Bamfordvirae</taxon>
        <taxon>Nucleocytoviricota</taxon>
        <taxon>Megaviricetes</taxon>
        <taxon>Imitervirales</taxon>
        <taxon>Mimiviridae</taxon>
        <taxon>Megamimivirinae</taxon>
        <taxon>Tupanvirus</taxon>
        <taxon>Tupanvirus salinum</taxon>
    </lineage>
</organism>
<comment type="similarity">
    <text evidence="1">Belongs to the activator 1 large subunit family.</text>
</comment>
<feature type="domain" description="DNA replication factor RFC1 C-terminal" evidence="3">
    <location>
        <begin position="356"/>
        <end position="483"/>
    </location>
</feature>
<sequence length="504" mass="58719">MTNMENWLDKYKPTKLSEVLGDPAQIKMIDNFAKQFTKKNVDKTKIPNPNLIITGTNGVGKTLITDLVIKENGLEKITADLSNISVARKTKRKKKIEKETIGTNRSVKTYYMSLKSNKKLLPNGEYSNKKIALVFDDVSNISNPKEKEAIKAIIKHNNKYKEFPIFIIANTKHSKTVNELKKMVTYIVKRTLPDGKKENRKIINEVVIRAPQYCDLEDFVKKICAKEKLRIVQKKSDDDDIYVQLIKHAQYDVRRLINILEELKLIHQNKEVTLEQFEQYCETSKTKDLDPGIYEATRMLLNKYTNMDSALLLYGEERATIPLMVHENYPLNIRQQYPKMSVDDQINMIYDISKSMSESDKVDGLIYSNQCWSLQSVHGFYSCVMPSYYINKTPGKLSKIEKYKYTQDYNKTSIKKINNKVIKKAQEHQYLKKVSIYDFLYIASILKTLLDKKDFEKVAELMKPYELKLKEIESIIKIDKIKKPKNMLTGKQRNILKELLDVDE</sequence>
<protein>
    <submittedName>
        <fullName evidence="4">Putative replication factor C large subunit</fullName>
    </submittedName>
</protein>
<dbReference type="PANTHER" id="PTHR23389">
    <property type="entry name" value="CHROMOSOME TRANSMISSION FIDELITY FACTOR 18"/>
    <property type="match status" value="1"/>
</dbReference>
<accession>A0A6N1NKY8</accession>
<dbReference type="GO" id="GO:0003689">
    <property type="term" value="F:DNA clamp loader activity"/>
    <property type="evidence" value="ECO:0007669"/>
    <property type="project" value="InterPro"/>
</dbReference>
<reference evidence="4" key="1">
    <citation type="submission" date="2017-01" db="EMBL/GenBank/DDBJ databases">
        <authorList>
            <person name="Assis F.L."/>
            <person name="Abrahao J.S."/>
            <person name="Silva L."/>
            <person name="Khalil J.B."/>
            <person name="Rodrigues R."/>
            <person name="Silva L.S."/>
            <person name="Arantes T."/>
            <person name="Boratto P."/>
            <person name="Andrade M."/>
            <person name="Kroon E.G."/>
            <person name="Ribeiro B."/>
            <person name="Bergier I."/>
            <person name="Seligmann H."/>
            <person name="Ghigo E."/>
            <person name="Colson P."/>
            <person name="Levasseur A."/>
            <person name="Raoult D."/>
            <person name="Scola B.L."/>
        </authorList>
    </citation>
    <scope>NUCLEOTIDE SEQUENCE</scope>
    <source>
        <strain evidence="4">Soda lake</strain>
    </source>
</reference>